<accession>A0A922CVL7</accession>
<dbReference type="EMBL" id="JH668727">
    <property type="protein sequence ID" value="KAG6461194.1"/>
    <property type="molecule type" value="Genomic_DNA"/>
</dbReference>
<protein>
    <submittedName>
        <fullName evidence="2">Uncharacterized protein</fullName>
    </submittedName>
</protein>
<organism evidence="2 3">
    <name type="scientific">Manduca sexta</name>
    <name type="common">Tobacco hawkmoth</name>
    <name type="synonym">Tobacco hornworm</name>
    <dbReference type="NCBI Taxonomy" id="7130"/>
    <lineage>
        <taxon>Eukaryota</taxon>
        <taxon>Metazoa</taxon>
        <taxon>Ecdysozoa</taxon>
        <taxon>Arthropoda</taxon>
        <taxon>Hexapoda</taxon>
        <taxon>Insecta</taxon>
        <taxon>Pterygota</taxon>
        <taxon>Neoptera</taxon>
        <taxon>Endopterygota</taxon>
        <taxon>Lepidoptera</taxon>
        <taxon>Glossata</taxon>
        <taxon>Ditrysia</taxon>
        <taxon>Bombycoidea</taxon>
        <taxon>Sphingidae</taxon>
        <taxon>Sphinginae</taxon>
        <taxon>Sphingini</taxon>
        <taxon>Manduca</taxon>
    </lineage>
</organism>
<evidence type="ECO:0000313" key="2">
    <source>
        <dbReference type="EMBL" id="KAG6461195.1"/>
    </source>
</evidence>
<evidence type="ECO:0000256" key="1">
    <source>
        <dbReference type="SAM" id="SignalP"/>
    </source>
</evidence>
<reference evidence="2" key="1">
    <citation type="journal article" date="2016" name="Insect Biochem. Mol. Biol.">
        <title>Multifaceted biological insights from a draft genome sequence of the tobacco hornworm moth, Manduca sexta.</title>
        <authorList>
            <person name="Kanost M.R."/>
            <person name="Arrese E.L."/>
            <person name="Cao X."/>
            <person name="Chen Y.R."/>
            <person name="Chellapilla S."/>
            <person name="Goldsmith M.R."/>
            <person name="Grosse-Wilde E."/>
            <person name="Heckel D.G."/>
            <person name="Herndon N."/>
            <person name="Jiang H."/>
            <person name="Papanicolaou A."/>
            <person name="Qu J."/>
            <person name="Soulages J.L."/>
            <person name="Vogel H."/>
            <person name="Walters J."/>
            <person name="Waterhouse R.M."/>
            <person name="Ahn S.J."/>
            <person name="Almeida F.C."/>
            <person name="An C."/>
            <person name="Aqrawi P."/>
            <person name="Bretschneider A."/>
            <person name="Bryant W.B."/>
            <person name="Bucks S."/>
            <person name="Chao H."/>
            <person name="Chevignon G."/>
            <person name="Christen J.M."/>
            <person name="Clarke D.F."/>
            <person name="Dittmer N.T."/>
            <person name="Ferguson L.C.F."/>
            <person name="Garavelou S."/>
            <person name="Gordon K.H.J."/>
            <person name="Gunaratna R.T."/>
            <person name="Han Y."/>
            <person name="Hauser F."/>
            <person name="He Y."/>
            <person name="Heidel-Fischer H."/>
            <person name="Hirsh A."/>
            <person name="Hu Y."/>
            <person name="Jiang H."/>
            <person name="Kalra D."/>
            <person name="Klinner C."/>
            <person name="Konig C."/>
            <person name="Kovar C."/>
            <person name="Kroll A.R."/>
            <person name="Kuwar S.S."/>
            <person name="Lee S.L."/>
            <person name="Lehman R."/>
            <person name="Li K."/>
            <person name="Li Z."/>
            <person name="Liang H."/>
            <person name="Lovelace S."/>
            <person name="Lu Z."/>
            <person name="Mansfield J.H."/>
            <person name="McCulloch K.J."/>
            <person name="Mathew T."/>
            <person name="Morton B."/>
            <person name="Muzny D.M."/>
            <person name="Neunemann D."/>
            <person name="Ongeri F."/>
            <person name="Pauchet Y."/>
            <person name="Pu L.L."/>
            <person name="Pyrousis I."/>
            <person name="Rao X.J."/>
            <person name="Redding A."/>
            <person name="Roesel C."/>
            <person name="Sanchez-Gracia A."/>
            <person name="Schaack S."/>
            <person name="Shukla A."/>
            <person name="Tetreau G."/>
            <person name="Wang Y."/>
            <person name="Xiong G.H."/>
            <person name="Traut W."/>
            <person name="Walsh T.K."/>
            <person name="Worley K.C."/>
            <person name="Wu D."/>
            <person name="Wu W."/>
            <person name="Wu Y.Q."/>
            <person name="Zhang X."/>
            <person name="Zou Z."/>
            <person name="Zucker H."/>
            <person name="Briscoe A.D."/>
            <person name="Burmester T."/>
            <person name="Clem R.J."/>
            <person name="Feyereisen R."/>
            <person name="Grimmelikhuijzen C.J.P."/>
            <person name="Hamodrakas S.J."/>
            <person name="Hansson B.S."/>
            <person name="Huguet E."/>
            <person name="Jermiin L.S."/>
            <person name="Lan Q."/>
            <person name="Lehman H.K."/>
            <person name="Lorenzen M."/>
            <person name="Merzendorfer H."/>
            <person name="Michalopoulos I."/>
            <person name="Morton D.B."/>
            <person name="Muthukrishnan S."/>
            <person name="Oakeshott J.G."/>
            <person name="Palmer W."/>
            <person name="Park Y."/>
            <person name="Passarelli A.L."/>
            <person name="Rozas J."/>
            <person name="Schwartz L.M."/>
            <person name="Smith W."/>
            <person name="Southgate A."/>
            <person name="Vilcinskas A."/>
            <person name="Vogt R."/>
            <person name="Wang P."/>
            <person name="Werren J."/>
            <person name="Yu X.Q."/>
            <person name="Zhou J.J."/>
            <person name="Brown S.J."/>
            <person name="Scherer S.E."/>
            <person name="Richards S."/>
            <person name="Blissard G.W."/>
        </authorList>
    </citation>
    <scope>NUCLEOTIDE SEQUENCE</scope>
</reference>
<dbReference type="AlphaFoldDB" id="A0A922CVL7"/>
<dbReference type="Proteomes" id="UP000791440">
    <property type="component" value="Unassembled WGS sequence"/>
</dbReference>
<gene>
    <name evidence="2" type="ORF">O3G_MSEX012474</name>
</gene>
<proteinExistence type="predicted"/>
<keyword evidence="1" id="KW-0732">Signal</keyword>
<evidence type="ECO:0000313" key="3">
    <source>
        <dbReference type="Proteomes" id="UP000791440"/>
    </source>
</evidence>
<comment type="caution">
    <text evidence="2">The sequence shown here is derived from an EMBL/GenBank/DDBJ whole genome shotgun (WGS) entry which is preliminary data.</text>
</comment>
<name>A0A922CVL7_MANSE</name>
<feature type="chain" id="PRO_5038324645" evidence="1">
    <location>
        <begin position="20"/>
        <end position="76"/>
    </location>
</feature>
<sequence>MFKFTFILSVMIIGALVWADDADDRKDCDACGKVCEPLCGTKQFRICCHNNLGTKREAPAYMAPAAPADTPLAKDA</sequence>
<feature type="signal peptide" evidence="1">
    <location>
        <begin position="1"/>
        <end position="19"/>
    </location>
</feature>
<reference evidence="2" key="2">
    <citation type="submission" date="2020-12" db="EMBL/GenBank/DDBJ databases">
        <authorList>
            <person name="Kanost M."/>
        </authorList>
    </citation>
    <scope>NUCLEOTIDE SEQUENCE</scope>
</reference>
<dbReference type="EMBL" id="JH668727">
    <property type="protein sequence ID" value="KAG6461195.1"/>
    <property type="molecule type" value="Genomic_DNA"/>
</dbReference>
<keyword evidence="3" id="KW-1185">Reference proteome</keyword>